<dbReference type="AlphaFoldDB" id="A0A2P2Q6S5"/>
<proteinExistence type="predicted"/>
<accession>A0A2P2Q6S5</accession>
<dbReference type="EMBL" id="GGEC01082193">
    <property type="protein sequence ID" value="MBX62677.1"/>
    <property type="molecule type" value="Transcribed_RNA"/>
</dbReference>
<reference evidence="1" key="1">
    <citation type="submission" date="2018-02" db="EMBL/GenBank/DDBJ databases">
        <title>Rhizophora mucronata_Transcriptome.</title>
        <authorList>
            <person name="Meera S.P."/>
            <person name="Sreeshan A."/>
            <person name="Augustine A."/>
        </authorList>
    </citation>
    <scope>NUCLEOTIDE SEQUENCE</scope>
    <source>
        <tissue evidence="1">Leaf</tissue>
    </source>
</reference>
<sequence length="27" mass="3254">MAHGLQFTPNYANSRVENDFCFFMLYH</sequence>
<name>A0A2P2Q6S5_RHIMU</name>
<organism evidence="1">
    <name type="scientific">Rhizophora mucronata</name>
    <name type="common">Asiatic mangrove</name>
    <dbReference type="NCBI Taxonomy" id="61149"/>
    <lineage>
        <taxon>Eukaryota</taxon>
        <taxon>Viridiplantae</taxon>
        <taxon>Streptophyta</taxon>
        <taxon>Embryophyta</taxon>
        <taxon>Tracheophyta</taxon>
        <taxon>Spermatophyta</taxon>
        <taxon>Magnoliopsida</taxon>
        <taxon>eudicotyledons</taxon>
        <taxon>Gunneridae</taxon>
        <taxon>Pentapetalae</taxon>
        <taxon>rosids</taxon>
        <taxon>fabids</taxon>
        <taxon>Malpighiales</taxon>
        <taxon>Rhizophoraceae</taxon>
        <taxon>Rhizophora</taxon>
    </lineage>
</organism>
<evidence type="ECO:0000313" key="1">
    <source>
        <dbReference type="EMBL" id="MBX62677.1"/>
    </source>
</evidence>
<protein>
    <submittedName>
        <fullName evidence="1">Uncharacterized protein</fullName>
    </submittedName>
</protein>